<dbReference type="PROSITE" id="PS51077">
    <property type="entry name" value="HTH_ICLR"/>
    <property type="match status" value="1"/>
</dbReference>
<dbReference type="Proteomes" id="UP000319722">
    <property type="component" value="Unassembled WGS sequence"/>
</dbReference>
<evidence type="ECO:0000256" key="1">
    <source>
        <dbReference type="ARBA" id="ARBA00023015"/>
    </source>
</evidence>
<keyword evidence="3" id="KW-0804">Transcription</keyword>
<evidence type="ECO:0000313" key="7">
    <source>
        <dbReference type="EMBL" id="TWD90451.1"/>
    </source>
</evidence>
<name>A0A561CGT9_9BURK</name>
<dbReference type="PANTHER" id="PTHR30136:SF24">
    <property type="entry name" value="HTH-TYPE TRANSCRIPTIONAL REPRESSOR ALLR"/>
    <property type="match status" value="1"/>
</dbReference>
<accession>A0A561CGT9</accession>
<evidence type="ECO:0000259" key="5">
    <source>
        <dbReference type="PROSITE" id="PS51077"/>
    </source>
</evidence>
<dbReference type="RefSeq" id="WP_145738746.1">
    <property type="nucleotide sequence ID" value="NZ_VIVL01000001.1"/>
</dbReference>
<dbReference type="SMART" id="SM00346">
    <property type="entry name" value="HTH_ICLR"/>
    <property type="match status" value="1"/>
</dbReference>
<evidence type="ECO:0000256" key="3">
    <source>
        <dbReference type="ARBA" id="ARBA00023163"/>
    </source>
</evidence>
<dbReference type="GO" id="GO:0045892">
    <property type="term" value="P:negative regulation of DNA-templated transcription"/>
    <property type="evidence" value="ECO:0007669"/>
    <property type="project" value="TreeGrafter"/>
</dbReference>
<dbReference type="AlphaFoldDB" id="A0A561CGT9"/>
<proteinExistence type="predicted"/>
<dbReference type="InterPro" id="IPR005471">
    <property type="entry name" value="Tscrpt_reg_IclR_N"/>
</dbReference>
<feature type="region of interest" description="Disordered" evidence="4">
    <location>
        <begin position="1"/>
        <end position="21"/>
    </location>
</feature>
<dbReference type="InterPro" id="IPR014757">
    <property type="entry name" value="Tscrpt_reg_IclR_C"/>
</dbReference>
<dbReference type="InterPro" id="IPR029016">
    <property type="entry name" value="GAF-like_dom_sf"/>
</dbReference>
<dbReference type="Gene3D" id="3.30.450.40">
    <property type="match status" value="1"/>
</dbReference>
<dbReference type="PROSITE" id="PS51078">
    <property type="entry name" value="ICLR_ED"/>
    <property type="match status" value="1"/>
</dbReference>
<sequence length="279" mass="30217">MTDSSSPRSSSSSKAAGKVMRIDRDGDGTVQSLTRAMQLLELLADDDEGYRLVDIAARSGLSSSTAHRLLTTLEQRQFVQFDRETSLWYVGVRCFSVGAAFGRRRRIAHLALPVMRRLRDSSGESINLGIADLGDIVFVTQVESRELMRAIGKPGFRAPLHGTAMGQAILAAMAEDDVLQYLRTYGLPKLTPNTIARASRLHETLGEVRRAGYAVDDEQNAVGLRCIAAAIRDEHGQPFGAISLVGPTQRIKAADFAQLGATVRSAADEITAAYGGRLK</sequence>
<feature type="domain" description="IclR-ED" evidence="6">
    <location>
        <begin position="93"/>
        <end position="276"/>
    </location>
</feature>
<dbReference type="InterPro" id="IPR050707">
    <property type="entry name" value="HTH_MetabolicPath_Reg"/>
</dbReference>
<evidence type="ECO:0000256" key="2">
    <source>
        <dbReference type="ARBA" id="ARBA00023125"/>
    </source>
</evidence>
<dbReference type="SUPFAM" id="SSF46785">
    <property type="entry name" value="Winged helix' DNA-binding domain"/>
    <property type="match status" value="1"/>
</dbReference>
<dbReference type="FunFam" id="1.10.10.10:FF:000056">
    <property type="entry name" value="IclR family transcriptional regulator"/>
    <property type="match status" value="1"/>
</dbReference>
<gene>
    <name evidence="7" type="ORF">FB547_101116</name>
</gene>
<keyword evidence="2" id="KW-0238">DNA-binding</keyword>
<organism evidence="7 8">
    <name type="scientific">Variovorax beijingensis</name>
    <dbReference type="NCBI Taxonomy" id="2496117"/>
    <lineage>
        <taxon>Bacteria</taxon>
        <taxon>Pseudomonadati</taxon>
        <taxon>Pseudomonadota</taxon>
        <taxon>Betaproteobacteria</taxon>
        <taxon>Burkholderiales</taxon>
        <taxon>Comamonadaceae</taxon>
        <taxon>Variovorax</taxon>
    </lineage>
</organism>
<dbReference type="Gene3D" id="1.10.10.10">
    <property type="entry name" value="Winged helix-like DNA-binding domain superfamily/Winged helix DNA-binding domain"/>
    <property type="match status" value="1"/>
</dbReference>
<dbReference type="GO" id="GO:0003677">
    <property type="term" value="F:DNA binding"/>
    <property type="evidence" value="ECO:0007669"/>
    <property type="project" value="UniProtKB-KW"/>
</dbReference>
<evidence type="ECO:0000313" key="8">
    <source>
        <dbReference type="Proteomes" id="UP000319722"/>
    </source>
</evidence>
<dbReference type="Pfam" id="PF01614">
    <property type="entry name" value="IclR_C"/>
    <property type="match status" value="1"/>
</dbReference>
<dbReference type="Pfam" id="PF09339">
    <property type="entry name" value="HTH_IclR"/>
    <property type="match status" value="1"/>
</dbReference>
<feature type="domain" description="HTH iclR-type" evidence="5">
    <location>
        <begin position="30"/>
        <end position="92"/>
    </location>
</feature>
<dbReference type="InterPro" id="IPR036388">
    <property type="entry name" value="WH-like_DNA-bd_sf"/>
</dbReference>
<dbReference type="OrthoDB" id="13103at2"/>
<comment type="caution">
    <text evidence="7">The sequence shown here is derived from an EMBL/GenBank/DDBJ whole genome shotgun (WGS) entry which is preliminary data.</text>
</comment>
<dbReference type="EMBL" id="VIVL01000001">
    <property type="protein sequence ID" value="TWD90451.1"/>
    <property type="molecule type" value="Genomic_DNA"/>
</dbReference>
<dbReference type="SUPFAM" id="SSF55781">
    <property type="entry name" value="GAF domain-like"/>
    <property type="match status" value="1"/>
</dbReference>
<evidence type="ECO:0000256" key="4">
    <source>
        <dbReference type="SAM" id="MobiDB-lite"/>
    </source>
</evidence>
<protein>
    <submittedName>
        <fullName evidence="7">IclR family transcriptional regulator</fullName>
    </submittedName>
</protein>
<dbReference type="InterPro" id="IPR036390">
    <property type="entry name" value="WH_DNA-bd_sf"/>
</dbReference>
<dbReference type="PANTHER" id="PTHR30136">
    <property type="entry name" value="HELIX-TURN-HELIX TRANSCRIPTIONAL REGULATOR, ICLR FAMILY"/>
    <property type="match status" value="1"/>
</dbReference>
<dbReference type="GO" id="GO:0003700">
    <property type="term" value="F:DNA-binding transcription factor activity"/>
    <property type="evidence" value="ECO:0007669"/>
    <property type="project" value="TreeGrafter"/>
</dbReference>
<reference evidence="7 8" key="1">
    <citation type="submission" date="2019-06" db="EMBL/GenBank/DDBJ databases">
        <title>Sorghum-associated microbial communities from plants grown in Nebraska, USA.</title>
        <authorList>
            <person name="Schachtman D."/>
        </authorList>
    </citation>
    <scope>NUCLEOTIDE SEQUENCE [LARGE SCALE GENOMIC DNA]</scope>
    <source>
        <strain evidence="7 8">T529</strain>
    </source>
</reference>
<keyword evidence="1" id="KW-0805">Transcription regulation</keyword>
<feature type="compositionally biased region" description="Low complexity" evidence="4">
    <location>
        <begin position="1"/>
        <end position="13"/>
    </location>
</feature>
<evidence type="ECO:0000259" key="6">
    <source>
        <dbReference type="PROSITE" id="PS51078"/>
    </source>
</evidence>